<dbReference type="SMART" id="SM00355">
    <property type="entry name" value="ZnF_C2H2"/>
    <property type="match status" value="3"/>
</dbReference>
<dbReference type="PROSITE" id="PS50088">
    <property type="entry name" value="ANK_REPEAT"/>
    <property type="match status" value="3"/>
</dbReference>
<keyword evidence="6" id="KW-1185">Reference proteome</keyword>
<evidence type="ECO:0000313" key="6">
    <source>
        <dbReference type="Proteomes" id="UP001642720"/>
    </source>
</evidence>
<feature type="compositionally biased region" description="Polar residues" evidence="3">
    <location>
        <begin position="394"/>
        <end position="403"/>
    </location>
</feature>
<dbReference type="InterPro" id="IPR035994">
    <property type="entry name" value="Nucleoside_phosphorylase_sf"/>
</dbReference>
<feature type="repeat" description="ANK" evidence="2">
    <location>
        <begin position="1350"/>
        <end position="1382"/>
    </location>
</feature>
<dbReference type="SUPFAM" id="SSF48403">
    <property type="entry name" value="Ankyrin repeat"/>
    <property type="match status" value="1"/>
</dbReference>
<dbReference type="PANTHER" id="PTHR10039:SF15">
    <property type="entry name" value="NACHT DOMAIN-CONTAINING PROTEIN"/>
    <property type="match status" value="1"/>
</dbReference>
<dbReference type="Proteomes" id="UP001642720">
    <property type="component" value="Unassembled WGS sequence"/>
</dbReference>
<organism evidence="5 6">
    <name type="scientific">Trichoderma ghanense</name>
    <dbReference type="NCBI Taxonomy" id="65468"/>
    <lineage>
        <taxon>Eukaryota</taxon>
        <taxon>Fungi</taxon>
        <taxon>Dikarya</taxon>
        <taxon>Ascomycota</taxon>
        <taxon>Pezizomycotina</taxon>
        <taxon>Sordariomycetes</taxon>
        <taxon>Hypocreomycetidae</taxon>
        <taxon>Hypocreales</taxon>
        <taxon>Hypocreaceae</taxon>
        <taxon>Trichoderma</taxon>
    </lineage>
</organism>
<dbReference type="RefSeq" id="XP_073554247.1">
    <property type="nucleotide sequence ID" value="XM_073707277.1"/>
</dbReference>
<dbReference type="InterPro" id="IPR002110">
    <property type="entry name" value="Ankyrin_rpt"/>
</dbReference>
<keyword evidence="1" id="KW-0677">Repeat</keyword>
<dbReference type="Pfam" id="PF22939">
    <property type="entry name" value="WHD_GPIID"/>
    <property type="match status" value="1"/>
</dbReference>
<comment type="caution">
    <text evidence="5">The sequence shown here is derived from an EMBL/GenBank/DDBJ whole genome shotgun (WGS) entry which is preliminary data.</text>
</comment>
<dbReference type="SUPFAM" id="SSF53167">
    <property type="entry name" value="Purine and uridine phosphorylases"/>
    <property type="match status" value="1"/>
</dbReference>
<evidence type="ECO:0000313" key="5">
    <source>
        <dbReference type="EMBL" id="TFA98045.1"/>
    </source>
</evidence>
<dbReference type="SUPFAM" id="SSF52540">
    <property type="entry name" value="P-loop containing nucleoside triphosphate hydrolases"/>
    <property type="match status" value="1"/>
</dbReference>
<proteinExistence type="predicted"/>
<dbReference type="InterPro" id="IPR056884">
    <property type="entry name" value="NPHP3-like_N"/>
</dbReference>
<dbReference type="PROSITE" id="PS00028">
    <property type="entry name" value="ZINC_FINGER_C2H2_1"/>
    <property type="match status" value="1"/>
</dbReference>
<dbReference type="GeneID" id="300581727"/>
<dbReference type="PANTHER" id="PTHR10039">
    <property type="entry name" value="AMELOGENIN"/>
    <property type="match status" value="1"/>
</dbReference>
<feature type="region of interest" description="Disordered" evidence="3">
    <location>
        <begin position="383"/>
        <end position="409"/>
    </location>
</feature>
<evidence type="ECO:0000256" key="1">
    <source>
        <dbReference type="ARBA" id="ARBA00022737"/>
    </source>
</evidence>
<dbReference type="EMBL" id="PPTA01000024">
    <property type="protein sequence ID" value="TFA98045.1"/>
    <property type="molecule type" value="Genomic_DNA"/>
</dbReference>
<dbReference type="InterPro" id="IPR013087">
    <property type="entry name" value="Znf_C2H2_type"/>
</dbReference>
<dbReference type="Pfam" id="PF24883">
    <property type="entry name" value="NPHP3_N"/>
    <property type="match status" value="1"/>
</dbReference>
<feature type="domain" description="C2H2-type" evidence="4">
    <location>
        <begin position="352"/>
        <end position="372"/>
    </location>
</feature>
<name>A0ABY2GR14_9HYPO</name>
<dbReference type="InterPro" id="IPR027417">
    <property type="entry name" value="P-loop_NTPase"/>
</dbReference>
<evidence type="ECO:0000259" key="4">
    <source>
        <dbReference type="PROSITE" id="PS00028"/>
    </source>
</evidence>
<dbReference type="InterPro" id="IPR054471">
    <property type="entry name" value="GPIID_WHD"/>
</dbReference>
<dbReference type="Gene3D" id="3.40.50.1580">
    <property type="entry name" value="Nucleoside phosphorylase domain"/>
    <property type="match status" value="1"/>
</dbReference>
<protein>
    <submittedName>
        <fullName evidence="5">Ankyrin repeat protein</fullName>
    </submittedName>
</protein>
<dbReference type="PROSITE" id="PS50297">
    <property type="entry name" value="ANK_REP_REGION"/>
    <property type="match status" value="3"/>
</dbReference>
<evidence type="ECO:0000256" key="2">
    <source>
        <dbReference type="PROSITE-ProRule" id="PRU00023"/>
    </source>
</evidence>
<keyword evidence="2" id="KW-0040">ANK repeat</keyword>
<dbReference type="Gene3D" id="1.25.40.20">
    <property type="entry name" value="Ankyrin repeat-containing domain"/>
    <property type="match status" value="1"/>
</dbReference>
<feature type="region of interest" description="Disordered" evidence="3">
    <location>
        <begin position="705"/>
        <end position="730"/>
    </location>
</feature>
<dbReference type="SMART" id="SM00248">
    <property type="entry name" value="ANK"/>
    <property type="match status" value="4"/>
</dbReference>
<feature type="repeat" description="ANK" evidence="2">
    <location>
        <begin position="1317"/>
        <end position="1349"/>
    </location>
</feature>
<reference evidence="5 6" key="1">
    <citation type="submission" date="2018-01" db="EMBL/GenBank/DDBJ databases">
        <title>Genome characterization of the sugarcane-associated fungus Trichoderma ghanense CCMA-1212 and their application in lignocelulose bioconversion.</title>
        <authorList>
            <person name="Steindorff A.S."/>
            <person name="Mendes T.D."/>
            <person name="Vilela E.S.D."/>
            <person name="Rodrigues D.S."/>
            <person name="Formighieri E.F."/>
            <person name="Melo I.S."/>
            <person name="Favaro L.C.L."/>
        </authorList>
    </citation>
    <scope>NUCLEOTIDE SEQUENCE [LARGE SCALE GENOMIC DNA]</scope>
    <source>
        <strain evidence="5 6">CCMA-1212</strain>
    </source>
</reference>
<dbReference type="Pfam" id="PF12796">
    <property type="entry name" value="Ank_2"/>
    <property type="match status" value="1"/>
</dbReference>
<dbReference type="InterPro" id="IPR036770">
    <property type="entry name" value="Ankyrin_rpt-contain_sf"/>
</dbReference>
<evidence type="ECO:0000256" key="3">
    <source>
        <dbReference type="SAM" id="MobiDB-lite"/>
    </source>
</evidence>
<sequence length="1425" mass="161240">MDSSYHSALSSPSDDSSVHEVDFRLKGLTEALDTLYSLAAKIRSPRNRPQRTLEELYKHVPAHVRAAHIQEREEVEIAAVAFLHRQYLIENTDIKATADDAEEVLARYTSTDNWLIRRTGVANARRKQQFNYWKEHVIRLSQTRPESPAQKNGQAATITGESVEIPLHPYQTKSEDRKQAEMPVVPFSTTTATRLPPDLLKPDDLRSAISLQTRVSTVISPEGKKLEWPDPPHGDRIGGYYISPYCKTVCPEKYLQKDMWIVHLIHDLQPYHCTYEQCQDPNRIYGTRQEWIDHESQHTRVWHCQQHGEEFETQPEYVHHLEHFHPDNTPEHFSPALLTAVVGPSLKIRRDCPFCPSAFSDIPQMQSHSMFHLERLAQLASNVNPQGSDKDNESGCSSQSHQVQIRGRRDSVLEDFDTQVYDEHWDRITDRDVTSVVQDVAVLFEAALDPVPEFRPGFRVSEWVRNLSAEGSPDDPSDDTQDKPNVEQQANISVQDRIQQWTTEANAHFATYTVGWICVELRAMSIAMTMLDNRHYQLAVPRNDDYLYTLGTIGSCKVVIICPKMLGSDTSSLGSMSTHLQREFNSIEYCFITGVGGGIPPNVRLGDVVISTPSEHIQIPDFGLWNIGPLDIMGWQPGFLPAIRGSPLAAALRKVKSQQKRFSSRVTEHVKKAKSPLSTTGLIYLNSDRLEDILFKSNYNHIDDIDTSTADTPSRHGTRRSNQPLEKPPCASCDRSLVISRPSRQKRVYCGATASRRQVITNALERNDLLSKLNNDVLCIEQDAADFSSHLPYLLIRGISDYADSHRNDSWKDHATAAAAACVRELLLWMPLRAPGTSQWLYQMGPFKQWLCRSGKVFFCHGMPGSGKSVLAAAVIDHLGEVFRLDATVRICYVFCRFNQADQSVLDLMSSILKQMCQAQPSLPQVFPDLYDVHSKRRTKPSVDDICSAVEELVLMSSRTFIIVDALDELEPWIAQQFISQLFSLQHQTKANIFATSRSVDDIMRRFRDHKSLAMEHRARESDVEGYLNSNMDEMPNFVHAYPGIRDELKRTILRSTDGMFLYAEQLLESVRECTTPESMRHALSHCTRHGEYLNMMIMRVQSQEADLADLAMHVLSWITFALRPLTLKELQHALAVELGESSLDEENIPDEASILSVCFGLISLIAHTQTVEFCHPSVLQYFKTNNRRWFPDASLHITKACLTYLSFDIFGTGMARSEEEYNDRLLLNPFFEYASQWWGAHAHAEPDRTGILTFLVKQQNVAAAAQVFFKHAFKASISDMTKYEQPVGLHLAACFGLIEAANILLGTYDVDLKGFGDWTALHLAALLGQNSMVEFLIHQHADIESKDSLGRTSLSLAAFSGKYAIADLLIRQGAKVHFQHDDGHPPFLLAIERGGEGMAQLLLRHGADFEMEHTNGQTPLFYRC</sequence>
<gene>
    <name evidence="5" type="ORF">CCMA1212_010225</name>
</gene>
<feature type="repeat" description="ANK" evidence="2">
    <location>
        <begin position="1383"/>
        <end position="1415"/>
    </location>
</feature>
<dbReference type="Gene3D" id="3.40.50.300">
    <property type="entry name" value="P-loop containing nucleotide triphosphate hydrolases"/>
    <property type="match status" value="1"/>
</dbReference>
<accession>A0ABY2GR14</accession>